<evidence type="ECO:0000313" key="12">
    <source>
        <dbReference type="Proteomes" id="UP001434883"/>
    </source>
</evidence>
<evidence type="ECO:0000256" key="4">
    <source>
        <dbReference type="ARBA" id="ARBA00023125"/>
    </source>
</evidence>
<reference evidence="11 12" key="1">
    <citation type="submission" date="2021-06" db="EMBL/GenBank/DDBJ databases">
        <authorList>
            <person name="Palmer J.M."/>
        </authorList>
    </citation>
    <scope>NUCLEOTIDE SEQUENCE [LARGE SCALE GENOMIC DNA]</scope>
    <source>
        <strain evidence="11 12">XC_2019</strain>
        <tissue evidence="11">Muscle</tissue>
    </source>
</reference>
<proteinExistence type="predicted"/>
<keyword evidence="4 8" id="KW-0238">DNA-binding</keyword>
<feature type="region of interest" description="Disordered" evidence="9">
    <location>
        <begin position="1"/>
        <end position="23"/>
    </location>
</feature>
<dbReference type="PANTHER" id="PTHR46318">
    <property type="entry name" value="UPSTREAM BINDING TRANSCRIPTION FACTOR"/>
    <property type="match status" value="1"/>
</dbReference>
<gene>
    <name evidence="11" type="ORF">XENOCAPTIV_025816</name>
</gene>
<evidence type="ECO:0000313" key="11">
    <source>
        <dbReference type="EMBL" id="MEQ2193194.1"/>
    </source>
</evidence>
<organism evidence="11 12">
    <name type="scientific">Xenoophorus captivus</name>
    <dbReference type="NCBI Taxonomy" id="1517983"/>
    <lineage>
        <taxon>Eukaryota</taxon>
        <taxon>Metazoa</taxon>
        <taxon>Chordata</taxon>
        <taxon>Craniata</taxon>
        <taxon>Vertebrata</taxon>
        <taxon>Euteleostomi</taxon>
        <taxon>Actinopterygii</taxon>
        <taxon>Neopterygii</taxon>
        <taxon>Teleostei</taxon>
        <taxon>Neoteleostei</taxon>
        <taxon>Acanthomorphata</taxon>
        <taxon>Ovalentaria</taxon>
        <taxon>Atherinomorphae</taxon>
        <taxon>Cyprinodontiformes</taxon>
        <taxon>Goodeidae</taxon>
        <taxon>Xenoophorus</taxon>
    </lineage>
</organism>
<comment type="caution">
    <text evidence="11">The sequence shown here is derived from an EMBL/GenBank/DDBJ whole genome shotgun (WGS) entry which is preliminary data.</text>
</comment>
<dbReference type="PROSITE" id="PS50118">
    <property type="entry name" value="HMG_BOX_2"/>
    <property type="match status" value="2"/>
</dbReference>
<protein>
    <recommendedName>
        <fullName evidence="10">HMG box domain-containing protein</fullName>
    </recommendedName>
</protein>
<dbReference type="CDD" id="cd22003">
    <property type="entry name" value="HMG-box_UBF1_rpt6-like"/>
    <property type="match status" value="1"/>
</dbReference>
<keyword evidence="12" id="KW-1185">Reference proteome</keyword>
<keyword evidence="7 8" id="KW-0539">Nucleus</keyword>
<keyword evidence="3" id="KW-0805">Transcription regulation</keyword>
<dbReference type="EMBL" id="JAHRIN010006297">
    <property type="protein sequence ID" value="MEQ2193194.1"/>
    <property type="molecule type" value="Genomic_DNA"/>
</dbReference>
<evidence type="ECO:0000256" key="8">
    <source>
        <dbReference type="PROSITE-ProRule" id="PRU00267"/>
    </source>
</evidence>
<evidence type="ECO:0000256" key="5">
    <source>
        <dbReference type="ARBA" id="ARBA00023159"/>
    </source>
</evidence>
<dbReference type="Gene3D" id="1.10.30.10">
    <property type="entry name" value="High mobility group box domain"/>
    <property type="match status" value="2"/>
</dbReference>
<feature type="domain" description="HMG box" evidence="10">
    <location>
        <begin position="85"/>
        <end position="151"/>
    </location>
</feature>
<evidence type="ECO:0000256" key="2">
    <source>
        <dbReference type="ARBA" id="ARBA00022737"/>
    </source>
</evidence>
<evidence type="ECO:0000256" key="6">
    <source>
        <dbReference type="ARBA" id="ARBA00023163"/>
    </source>
</evidence>
<dbReference type="InterPro" id="IPR029215">
    <property type="entry name" value="HMG_box_5"/>
</dbReference>
<dbReference type="CDD" id="cd22002">
    <property type="entry name" value="HMG-box_UBF1_rpt5"/>
    <property type="match status" value="1"/>
</dbReference>
<dbReference type="InterPro" id="IPR036910">
    <property type="entry name" value="HMG_box_dom_sf"/>
</dbReference>
<evidence type="ECO:0000259" key="10">
    <source>
        <dbReference type="PROSITE" id="PS50118"/>
    </source>
</evidence>
<feature type="compositionally biased region" description="Polar residues" evidence="9">
    <location>
        <begin position="252"/>
        <end position="262"/>
    </location>
</feature>
<feature type="compositionally biased region" description="Polar residues" evidence="9">
    <location>
        <begin position="215"/>
        <end position="224"/>
    </location>
</feature>
<dbReference type="SUPFAM" id="SSF47095">
    <property type="entry name" value="HMG-box"/>
    <property type="match status" value="2"/>
</dbReference>
<feature type="non-terminal residue" evidence="11">
    <location>
        <position position="1"/>
    </location>
</feature>
<dbReference type="Proteomes" id="UP001434883">
    <property type="component" value="Unassembled WGS sequence"/>
</dbReference>
<feature type="domain" description="HMG box" evidence="10">
    <location>
        <begin position="27"/>
        <end position="93"/>
    </location>
</feature>
<dbReference type="InterPro" id="IPR009071">
    <property type="entry name" value="HMG_box_dom"/>
</dbReference>
<evidence type="ECO:0000256" key="9">
    <source>
        <dbReference type="SAM" id="MobiDB-lite"/>
    </source>
</evidence>
<comment type="subcellular location">
    <subcellularLocation>
        <location evidence="1">Nucleus</location>
    </subcellularLocation>
</comment>
<evidence type="ECO:0000256" key="7">
    <source>
        <dbReference type="ARBA" id="ARBA00023242"/>
    </source>
</evidence>
<dbReference type="SMART" id="SM00398">
    <property type="entry name" value="HMG"/>
    <property type="match status" value="1"/>
</dbReference>
<keyword evidence="2" id="KW-0677">Repeat</keyword>
<evidence type="ECO:0000256" key="3">
    <source>
        <dbReference type="ARBA" id="ARBA00023015"/>
    </source>
</evidence>
<feature type="region of interest" description="Disordered" evidence="9">
    <location>
        <begin position="212"/>
        <end position="262"/>
    </location>
</feature>
<dbReference type="PANTHER" id="PTHR46318:SF5">
    <property type="entry name" value="NUCLEOLAR TRANSCRIPTION FACTOR 1 ISOFORM X1"/>
    <property type="match status" value="1"/>
</dbReference>
<keyword evidence="5" id="KW-0010">Activator</keyword>
<evidence type="ECO:0000256" key="1">
    <source>
        <dbReference type="ARBA" id="ARBA00004123"/>
    </source>
</evidence>
<dbReference type="InterPro" id="IPR051762">
    <property type="entry name" value="UBF1"/>
</dbReference>
<sequence>REPETEAWVPAGPPKDRRDGKKIVKLPETPKTAEEMWQHSVIGDYLAKYRSDRRKAQVAMEAAWRSMEKKEKIPWIKKAAEDQKRYEVQSGYQMFSQELLTNGELNHFSLKERMVEIGKRWQKLSQTQKDKYKKLVEEQQVEYKAELETWVKSLSPQDRAVYKEFTSSVSPPQFRSASWREGGFLGLRLAFILPAVSWLEICFCLAETPQHLKSHQQPGGQSPRNGEGEGRRFESGNSRGQRGKKGHGVPRQGNTTPNFMNP</sequence>
<keyword evidence="6" id="KW-0804">Transcription</keyword>
<name>A0ABV0QBN4_9TELE</name>
<dbReference type="Pfam" id="PF14887">
    <property type="entry name" value="HMG_box_5"/>
    <property type="match status" value="1"/>
</dbReference>
<feature type="DNA-binding region" description="HMG box" evidence="8">
    <location>
        <begin position="85"/>
        <end position="151"/>
    </location>
</feature>
<accession>A0ABV0QBN4</accession>
<feature type="DNA-binding region" description="HMG box" evidence="8">
    <location>
        <begin position="27"/>
        <end position="93"/>
    </location>
</feature>